<dbReference type="AlphaFoldDB" id="A0A918C0R5"/>
<protein>
    <submittedName>
        <fullName evidence="2">Uncharacterized protein</fullName>
    </submittedName>
</protein>
<dbReference type="RefSeq" id="WP_189933667.1">
    <property type="nucleotide sequence ID" value="NZ_BMSX01000003.1"/>
</dbReference>
<evidence type="ECO:0000256" key="1">
    <source>
        <dbReference type="SAM" id="SignalP"/>
    </source>
</evidence>
<name>A0A918C0R5_9ACTN</name>
<organism evidence="2 3">
    <name type="scientific">Streptomyces aurantiogriseus</name>
    <dbReference type="NCBI Taxonomy" id="66870"/>
    <lineage>
        <taxon>Bacteria</taxon>
        <taxon>Bacillati</taxon>
        <taxon>Actinomycetota</taxon>
        <taxon>Actinomycetes</taxon>
        <taxon>Kitasatosporales</taxon>
        <taxon>Streptomycetaceae</taxon>
        <taxon>Streptomyces</taxon>
    </lineage>
</organism>
<proteinExistence type="predicted"/>
<evidence type="ECO:0000313" key="3">
    <source>
        <dbReference type="Proteomes" id="UP000658320"/>
    </source>
</evidence>
<feature type="signal peptide" evidence="1">
    <location>
        <begin position="1"/>
        <end position="23"/>
    </location>
</feature>
<accession>A0A918C0R5</accession>
<keyword evidence="3" id="KW-1185">Reference proteome</keyword>
<evidence type="ECO:0000313" key="2">
    <source>
        <dbReference type="EMBL" id="GGR01022.1"/>
    </source>
</evidence>
<gene>
    <name evidence="2" type="ORF">GCM10010251_15640</name>
</gene>
<dbReference type="EMBL" id="BMSX01000003">
    <property type="protein sequence ID" value="GGR01022.1"/>
    <property type="molecule type" value="Genomic_DNA"/>
</dbReference>
<reference evidence="2" key="2">
    <citation type="submission" date="2020-09" db="EMBL/GenBank/DDBJ databases">
        <authorList>
            <person name="Sun Q."/>
            <person name="Ohkuma M."/>
        </authorList>
    </citation>
    <scope>NUCLEOTIDE SEQUENCE</scope>
    <source>
        <strain evidence="2">JCM 4346</strain>
    </source>
</reference>
<sequence length="506" mass="53592">MRALLGVFALVAGLLVTAGPAQAEPAPALPGGKKNWVVSVGGLDTAAGNDYRNWVRLGYYEFHSDGTVLTHYWNWSQRDQPVRVNAMTATCGGDVPTCPVRTVEGFAGSPTGEFQGVFTHLADGRLQVTWQKGTGGADLAKDLVEYWQVETGLAADGVARITSPTYYGAYMAQGVEVPTPTSASPFSNYSATFGVGYGSNAELGADTRASMSELLTDPAYSTERYRGAFVVAKQGVVGREGAGGDWTFGGGDGGDNPADPWKRCSGAACIGYLQPGAATCAKNGVDDFDRVRYIGEVGGGRRNTEEYWCQGLAGAADCYAYNSHPRPMLQVVDDSGRFQGWVGVEAFTHVSTSTGLPDGPDGHWDEGYWGVFDMVSISRLRPGIPASSVNPFSKFTVPYGNSSVSGALRWYGTQVSFLGTNHVVSGCRYAEALMFMADGTTQRLTTSPLCVGMEEDGKRTFDQKVTFAEGAGPSRVQVRYWVAAGSSGPYSAAGTVLQCSRTGGCV</sequence>
<comment type="caution">
    <text evidence="2">The sequence shown here is derived from an EMBL/GenBank/DDBJ whole genome shotgun (WGS) entry which is preliminary data.</text>
</comment>
<reference evidence="2" key="1">
    <citation type="journal article" date="2014" name="Int. J. Syst. Evol. Microbiol.">
        <title>Complete genome sequence of Corynebacterium casei LMG S-19264T (=DSM 44701T), isolated from a smear-ripened cheese.</title>
        <authorList>
            <consortium name="US DOE Joint Genome Institute (JGI-PGF)"/>
            <person name="Walter F."/>
            <person name="Albersmeier A."/>
            <person name="Kalinowski J."/>
            <person name="Ruckert C."/>
        </authorList>
    </citation>
    <scope>NUCLEOTIDE SEQUENCE</scope>
    <source>
        <strain evidence="2">JCM 4346</strain>
    </source>
</reference>
<keyword evidence="1" id="KW-0732">Signal</keyword>
<dbReference type="Proteomes" id="UP000658320">
    <property type="component" value="Unassembled WGS sequence"/>
</dbReference>
<feature type="chain" id="PRO_5037472212" evidence="1">
    <location>
        <begin position="24"/>
        <end position="506"/>
    </location>
</feature>